<dbReference type="EMBL" id="JANCYU010000004">
    <property type="protein sequence ID" value="KAK4522409.1"/>
    <property type="molecule type" value="Genomic_DNA"/>
</dbReference>
<feature type="signal peptide" evidence="9">
    <location>
        <begin position="1"/>
        <end position="20"/>
    </location>
</feature>
<organism evidence="10 11">
    <name type="scientific">Galdieria yellowstonensis</name>
    <dbReference type="NCBI Taxonomy" id="3028027"/>
    <lineage>
        <taxon>Eukaryota</taxon>
        <taxon>Rhodophyta</taxon>
        <taxon>Bangiophyceae</taxon>
        <taxon>Galdieriales</taxon>
        <taxon>Galdieriaceae</taxon>
        <taxon>Galdieria</taxon>
    </lineage>
</organism>
<evidence type="ECO:0000256" key="2">
    <source>
        <dbReference type="ARBA" id="ARBA00006339"/>
    </source>
</evidence>
<dbReference type="InterPro" id="IPR018011">
    <property type="entry name" value="Carb_sulfotrans_8-10"/>
</dbReference>
<evidence type="ECO:0000313" key="10">
    <source>
        <dbReference type="EMBL" id="KAK4522409.1"/>
    </source>
</evidence>
<keyword evidence="11" id="KW-1185">Reference proteome</keyword>
<dbReference type="PANTHER" id="PTHR12137">
    <property type="entry name" value="CARBOHYDRATE SULFOTRANSFERASE"/>
    <property type="match status" value="1"/>
</dbReference>
<sequence length="345" mass="40547">MKTFHVGIWLLVFVCLAVLGDLIWHVGRTYIPSENDSSDKIHNRETVRKIISENWCPCRQQSSNSRHLIWRQKHVSGRTVLSRKKLASRIIVSEKLKLVYCPIPKAASSTWKYLIRQQEGIEDYWNLTAANSPTTSGLKYLVDYPSEELERILTSPEYFKFTFVRNPYTRMLSCYLDKFQNKKKESSEYKKFMGHLLGWWDENVFENYSLSSEEKNFMKKHKFQNKILKGPRPSFSQFVRTVTRQKRDRMNEHWAPQWHICGMDIIPYDFVGKLEHLEEDAQVILSWIGNSSSVHLPASEEIGFPSTESRVLEDAFLDINLMFLIRKAFAPDFKIFGYNFVHGNI</sequence>
<evidence type="ECO:0000256" key="9">
    <source>
        <dbReference type="SAM" id="SignalP"/>
    </source>
</evidence>
<evidence type="ECO:0000256" key="6">
    <source>
        <dbReference type="ARBA" id="ARBA00023034"/>
    </source>
</evidence>
<reference evidence="10 11" key="1">
    <citation type="submission" date="2022-07" db="EMBL/GenBank/DDBJ databases">
        <title>Genome-wide signatures of adaptation to extreme environments.</title>
        <authorList>
            <person name="Cho C.H."/>
            <person name="Yoon H.S."/>
        </authorList>
    </citation>
    <scope>NUCLEOTIDE SEQUENCE [LARGE SCALE GENOMIC DNA]</scope>
    <source>
        <strain evidence="10 11">108.79 E11</strain>
    </source>
</reference>
<accession>A0AAV9I5Y9</accession>
<dbReference type="GO" id="GO:0016051">
    <property type="term" value="P:carbohydrate biosynthetic process"/>
    <property type="evidence" value="ECO:0007669"/>
    <property type="project" value="InterPro"/>
</dbReference>
<keyword evidence="4" id="KW-0812">Transmembrane</keyword>
<keyword evidence="5" id="KW-1133">Transmembrane helix</keyword>
<evidence type="ECO:0000256" key="4">
    <source>
        <dbReference type="ARBA" id="ARBA00022692"/>
    </source>
</evidence>
<dbReference type="Pfam" id="PF03567">
    <property type="entry name" value="Sulfotransfer_2"/>
    <property type="match status" value="1"/>
</dbReference>
<evidence type="ECO:0000256" key="1">
    <source>
        <dbReference type="ARBA" id="ARBA00004323"/>
    </source>
</evidence>
<evidence type="ECO:0000256" key="5">
    <source>
        <dbReference type="ARBA" id="ARBA00022989"/>
    </source>
</evidence>
<comment type="similarity">
    <text evidence="2">Belongs to the sulfotransferase 2 family.</text>
</comment>
<dbReference type="GO" id="GO:0008146">
    <property type="term" value="F:sulfotransferase activity"/>
    <property type="evidence" value="ECO:0007669"/>
    <property type="project" value="InterPro"/>
</dbReference>
<comment type="caution">
    <text evidence="10">The sequence shown here is derived from an EMBL/GenBank/DDBJ whole genome shotgun (WGS) entry which is preliminary data.</text>
</comment>
<dbReference type="AlphaFoldDB" id="A0AAV9I5Y9"/>
<dbReference type="InterPro" id="IPR027417">
    <property type="entry name" value="P-loop_NTPase"/>
</dbReference>
<evidence type="ECO:0000256" key="3">
    <source>
        <dbReference type="ARBA" id="ARBA00022679"/>
    </source>
</evidence>
<dbReference type="PANTHER" id="PTHR12137:SF54">
    <property type="entry name" value="CARBOHYDRATE SULFOTRANSFERASE"/>
    <property type="match status" value="1"/>
</dbReference>
<evidence type="ECO:0000313" key="11">
    <source>
        <dbReference type="Proteomes" id="UP001300502"/>
    </source>
</evidence>
<feature type="chain" id="PRO_5043485561" description="Carbohydrate sulfotransferase" evidence="9">
    <location>
        <begin position="21"/>
        <end position="345"/>
    </location>
</feature>
<proteinExistence type="inferred from homology"/>
<evidence type="ECO:0000256" key="8">
    <source>
        <dbReference type="ARBA" id="ARBA00023180"/>
    </source>
</evidence>
<name>A0AAV9I5Y9_9RHOD</name>
<comment type="subcellular location">
    <subcellularLocation>
        <location evidence="1">Golgi apparatus membrane</location>
        <topology evidence="1">Single-pass type II membrane protein</topology>
    </subcellularLocation>
</comment>
<protein>
    <recommendedName>
        <fullName evidence="12">Carbohydrate sulfotransferase</fullName>
    </recommendedName>
</protein>
<dbReference type="GO" id="GO:0000139">
    <property type="term" value="C:Golgi membrane"/>
    <property type="evidence" value="ECO:0007669"/>
    <property type="project" value="UniProtKB-SubCell"/>
</dbReference>
<dbReference type="Proteomes" id="UP001300502">
    <property type="component" value="Unassembled WGS sequence"/>
</dbReference>
<keyword evidence="8" id="KW-0325">Glycoprotein</keyword>
<keyword evidence="3" id="KW-0808">Transferase</keyword>
<keyword evidence="6" id="KW-0333">Golgi apparatus</keyword>
<gene>
    <name evidence="10" type="ORF">GAYE_HTGSCF06PCTG21G0296</name>
</gene>
<keyword evidence="9" id="KW-0732">Signal</keyword>
<dbReference type="InterPro" id="IPR005331">
    <property type="entry name" value="Sulfotransferase"/>
</dbReference>
<evidence type="ECO:0008006" key="12">
    <source>
        <dbReference type="Google" id="ProtNLM"/>
    </source>
</evidence>
<evidence type="ECO:0000256" key="7">
    <source>
        <dbReference type="ARBA" id="ARBA00023136"/>
    </source>
</evidence>
<keyword evidence="7" id="KW-0472">Membrane</keyword>
<dbReference type="Gene3D" id="3.40.50.300">
    <property type="entry name" value="P-loop containing nucleotide triphosphate hydrolases"/>
    <property type="match status" value="1"/>
</dbReference>